<reference evidence="3 4" key="1">
    <citation type="journal article" date="2021" name="Sci. Rep.">
        <title>Chromosome anchoring in Senegalese sole (Solea senegalensis) reveals sex-associated markers and genome rearrangements in flatfish.</title>
        <authorList>
            <person name="Guerrero-Cozar I."/>
            <person name="Gomez-Garrido J."/>
            <person name="Berbel C."/>
            <person name="Martinez-Blanch J.F."/>
            <person name="Alioto T."/>
            <person name="Claros M.G."/>
            <person name="Gagnaire P.A."/>
            <person name="Manchado M."/>
        </authorList>
    </citation>
    <scope>NUCLEOTIDE SEQUENCE [LARGE SCALE GENOMIC DNA]</scope>
    <source>
        <strain evidence="3">Sse05_10M</strain>
    </source>
</reference>
<gene>
    <name evidence="2" type="ORF">JOB18_009009</name>
    <name evidence="3" type="ORF">JOB18_009889</name>
</gene>
<dbReference type="EMBL" id="JAGKHQ010000007">
    <property type="protein sequence ID" value="KAG7511774.1"/>
    <property type="molecule type" value="Genomic_DNA"/>
</dbReference>
<comment type="caution">
    <text evidence="3">The sequence shown here is derived from an EMBL/GenBank/DDBJ whole genome shotgun (WGS) entry which is preliminary data.</text>
</comment>
<name>A0AAV6S3Z2_SOLSE</name>
<keyword evidence="4" id="KW-1185">Reference proteome</keyword>
<accession>A0AAV6S3Z2</accession>
<feature type="region of interest" description="Disordered" evidence="1">
    <location>
        <begin position="1"/>
        <end position="42"/>
    </location>
</feature>
<proteinExistence type="predicted"/>
<dbReference type="EMBL" id="JAGKHQ010001771">
    <property type="protein sequence ID" value="KAG7453725.1"/>
    <property type="molecule type" value="Genomic_DNA"/>
</dbReference>
<evidence type="ECO:0000313" key="4">
    <source>
        <dbReference type="Proteomes" id="UP000693946"/>
    </source>
</evidence>
<sequence length="124" mass="14035">MASKEEEAVQEAEGPSETTEDGEKAATSKDAEADKSTKSKPSQHVYFVSVSTFSALDEQMMTSYVGRTGFRDLGSYTWSLCREFRTTPRWLQNILTVSKINLARRPPPPPKPKIKYPKLRMMED</sequence>
<reference evidence="3" key="2">
    <citation type="submission" date="2021-03" db="EMBL/GenBank/DDBJ databases">
        <authorList>
            <person name="Guerrero-Cozar I."/>
            <person name="Gomez-Garrido J."/>
            <person name="Berbel C."/>
            <person name="Martinez-Blanch J.F."/>
            <person name="Alioto T."/>
            <person name="Claros M.G."/>
            <person name="Gagnaire P.A."/>
            <person name="Manchado M."/>
        </authorList>
    </citation>
    <scope>NUCLEOTIDE SEQUENCE</scope>
    <source>
        <strain evidence="3">Sse05_10M</strain>
        <tissue evidence="3">Blood</tissue>
    </source>
</reference>
<dbReference type="Proteomes" id="UP000693946">
    <property type="component" value="Linkage Group LG15"/>
</dbReference>
<dbReference type="AlphaFoldDB" id="A0AAV6S3Z2"/>
<evidence type="ECO:0000313" key="2">
    <source>
        <dbReference type="EMBL" id="KAG7453725.1"/>
    </source>
</evidence>
<protein>
    <submittedName>
        <fullName evidence="3">Uncharacterized protein</fullName>
    </submittedName>
</protein>
<feature type="compositionally biased region" description="Basic and acidic residues" evidence="1">
    <location>
        <begin position="21"/>
        <end position="37"/>
    </location>
</feature>
<evidence type="ECO:0000313" key="3">
    <source>
        <dbReference type="EMBL" id="KAG7511774.1"/>
    </source>
</evidence>
<organism evidence="3 4">
    <name type="scientific">Solea senegalensis</name>
    <name type="common">Senegalese sole</name>
    <dbReference type="NCBI Taxonomy" id="28829"/>
    <lineage>
        <taxon>Eukaryota</taxon>
        <taxon>Metazoa</taxon>
        <taxon>Chordata</taxon>
        <taxon>Craniata</taxon>
        <taxon>Vertebrata</taxon>
        <taxon>Euteleostomi</taxon>
        <taxon>Actinopterygii</taxon>
        <taxon>Neopterygii</taxon>
        <taxon>Teleostei</taxon>
        <taxon>Neoteleostei</taxon>
        <taxon>Acanthomorphata</taxon>
        <taxon>Carangaria</taxon>
        <taxon>Pleuronectiformes</taxon>
        <taxon>Pleuronectoidei</taxon>
        <taxon>Soleidae</taxon>
        <taxon>Solea</taxon>
    </lineage>
</organism>
<evidence type="ECO:0000256" key="1">
    <source>
        <dbReference type="SAM" id="MobiDB-lite"/>
    </source>
</evidence>